<feature type="transmembrane region" description="Helical" evidence="1">
    <location>
        <begin position="7"/>
        <end position="28"/>
    </location>
</feature>
<evidence type="ECO:0000313" key="2">
    <source>
        <dbReference type="EMBL" id="MBS7230900.1"/>
    </source>
</evidence>
<reference evidence="2 3" key="1">
    <citation type="journal article" date="2018" name="Int. J. Syst. Evol. Microbiol.">
        <title>Flavobacterium chryseum sp. nov. and Flavobacterium psychroterrae sp. nov., novel environmental bacteria isolated from Antarctica.</title>
        <authorList>
            <person name="Kralova S."/>
            <person name="Svec P."/>
            <person name="Busse H.J."/>
            <person name="Stankova E."/>
            <person name="Vaczi P."/>
            <person name="Sedlacek I."/>
        </authorList>
    </citation>
    <scope>NUCLEOTIDE SEQUENCE [LARGE SCALE GENOMIC DNA]</scope>
    <source>
        <strain evidence="2 3">CCM 8827</strain>
    </source>
</reference>
<feature type="transmembrane region" description="Helical" evidence="1">
    <location>
        <begin position="92"/>
        <end position="113"/>
    </location>
</feature>
<accession>A0ABS5PAM7</accession>
<feature type="transmembrane region" description="Helical" evidence="1">
    <location>
        <begin position="60"/>
        <end position="80"/>
    </location>
</feature>
<keyword evidence="1" id="KW-0472">Membrane</keyword>
<protein>
    <submittedName>
        <fullName evidence="2">Uncharacterized protein</fullName>
    </submittedName>
</protein>
<evidence type="ECO:0000313" key="3">
    <source>
        <dbReference type="Proteomes" id="UP000722625"/>
    </source>
</evidence>
<keyword evidence="3" id="KW-1185">Reference proteome</keyword>
<keyword evidence="1" id="KW-0812">Transmembrane</keyword>
<name>A0ABS5PAM7_9FLAO</name>
<sequence length="123" mass="13891">MKPQIRILFYSILFFLYLSSTSALLSLAERLATDPFKTLGCGFALLNIIYAFFALKWNVLLNIVSSIAIAALALFLAMKFGDLHLFSNLDPYGIKTAIMANAVFSILFWEIVYRIKLKINSKN</sequence>
<feature type="transmembrane region" description="Helical" evidence="1">
    <location>
        <begin position="34"/>
        <end position="53"/>
    </location>
</feature>
<dbReference type="Proteomes" id="UP000722625">
    <property type="component" value="Unassembled WGS sequence"/>
</dbReference>
<evidence type="ECO:0000256" key="1">
    <source>
        <dbReference type="SAM" id="Phobius"/>
    </source>
</evidence>
<keyword evidence="1" id="KW-1133">Transmembrane helix</keyword>
<dbReference type="EMBL" id="JAGYVZ010000005">
    <property type="protein sequence ID" value="MBS7230900.1"/>
    <property type="molecule type" value="Genomic_DNA"/>
</dbReference>
<proteinExistence type="predicted"/>
<organism evidence="2 3">
    <name type="scientific">Flavobacterium psychroterrae</name>
    <dbReference type="NCBI Taxonomy" id="2133767"/>
    <lineage>
        <taxon>Bacteria</taxon>
        <taxon>Pseudomonadati</taxon>
        <taxon>Bacteroidota</taxon>
        <taxon>Flavobacteriia</taxon>
        <taxon>Flavobacteriales</taxon>
        <taxon>Flavobacteriaceae</taxon>
        <taxon>Flavobacterium</taxon>
    </lineage>
</organism>
<dbReference type="RefSeq" id="WP_213297144.1">
    <property type="nucleotide sequence ID" value="NZ_JAGYVZ010000005.1"/>
</dbReference>
<comment type="caution">
    <text evidence="2">The sequence shown here is derived from an EMBL/GenBank/DDBJ whole genome shotgun (WGS) entry which is preliminary data.</text>
</comment>
<gene>
    <name evidence="2" type="ORF">KHA90_07670</name>
</gene>